<evidence type="ECO:0000259" key="8">
    <source>
        <dbReference type="Pfam" id="PF02308"/>
    </source>
</evidence>
<evidence type="ECO:0000256" key="1">
    <source>
        <dbReference type="ARBA" id="ARBA00004651"/>
    </source>
</evidence>
<evidence type="ECO:0000256" key="2">
    <source>
        <dbReference type="ARBA" id="ARBA00009298"/>
    </source>
</evidence>
<keyword evidence="9" id="KW-0489">Methyltransferase</keyword>
<feature type="transmembrane region" description="Helical" evidence="7">
    <location>
        <begin position="113"/>
        <end position="140"/>
    </location>
</feature>
<dbReference type="PRINTS" id="PR01837">
    <property type="entry name" value="MGTCSAPBPROT"/>
</dbReference>
<keyword evidence="4 7" id="KW-0812">Transmembrane</keyword>
<comment type="subcellular location">
    <subcellularLocation>
        <location evidence="1">Cell membrane</location>
        <topology evidence="1">Multi-pass membrane protein</topology>
    </subcellularLocation>
</comment>
<accession>A0A8J2XAN7</accession>
<evidence type="ECO:0000313" key="10">
    <source>
        <dbReference type="Proteomes" id="UP000602050"/>
    </source>
</evidence>
<dbReference type="PANTHER" id="PTHR33778:SF1">
    <property type="entry name" value="MAGNESIUM TRANSPORTER YHID-RELATED"/>
    <property type="match status" value="1"/>
</dbReference>
<evidence type="ECO:0000256" key="4">
    <source>
        <dbReference type="ARBA" id="ARBA00022692"/>
    </source>
</evidence>
<evidence type="ECO:0000313" key="9">
    <source>
        <dbReference type="EMBL" id="GFZ92553.1"/>
    </source>
</evidence>
<dbReference type="Pfam" id="PF02308">
    <property type="entry name" value="MgtC"/>
    <property type="match status" value="1"/>
</dbReference>
<name>A0A8J2XAN7_9BACI</name>
<reference evidence="9" key="1">
    <citation type="journal article" date="2014" name="Int. J. Syst. Evol. Microbiol.">
        <title>Complete genome sequence of Corynebacterium casei LMG S-19264T (=DSM 44701T), isolated from a smear-ripened cheese.</title>
        <authorList>
            <consortium name="US DOE Joint Genome Institute (JGI-PGF)"/>
            <person name="Walter F."/>
            <person name="Albersmeier A."/>
            <person name="Kalinowski J."/>
            <person name="Ruckert C."/>
        </authorList>
    </citation>
    <scope>NUCLEOTIDE SEQUENCE</scope>
    <source>
        <strain evidence="9">CGMCC 1.12360</strain>
    </source>
</reference>
<dbReference type="GO" id="GO:0008168">
    <property type="term" value="F:methyltransferase activity"/>
    <property type="evidence" value="ECO:0007669"/>
    <property type="project" value="UniProtKB-KW"/>
</dbReference>
<comment type="caution">
    <text evidence="9">The sequence shown here is derived from an EMBL/GenBank/DDBJ whole genome shotgun (WGS) entry which is preliminary data.</text>
</comment>
<comment type="similarity">
    <text evidence="2">Belongs to the MgtC/SapB family.</text>
</comment>
<gene>
    <name evidence="9" type="ORF">GCM10010978_33270</name>
</gene>
<dbReference type="PANTHER" id="PTHR33778">
    <property type="entry name" value="PROTEIN MGTC"/>
    <property type="match status" value="1"/>
</dbReference>
<evidence type="ECO:0000256" key="5">
    <source>
        <dbReference type="ARBA" id="ARBA00022989"/>
    </source>
</evidence>
<keyword evidence="3" id="KW-1003">Cell membrane</keyword>
<dbReference type="InterPro" id="IPR049177">
    <property type="entry name" value="MgtC_SapB_SrpB_YhiD_N"/>
</dbReference>
<dbReference type="GO" id="GO:0032259">
    <property type="term" value="P:methylation"/>
    <property type="evidence" value="ECO:0007669"/>
    <property type="project" value="UniProtKB-KW"/>
</dbReference>
<dbReference type="InterPro" id="IPR003416">
    <property type="entry name" value="MgtC/SapB/SrpB/YhiD_fam"/>
</dbReference>
<evidence type="ECO:0000256" key="3">
    <source>
        <dbReference type="ARBA" id="ARBA00022475"/>
    </source>
</evidence>
<dbReference type="EMBL" id="BMEV01000143">
    <property type="protein sequence ID" value="GFZ92553.1"/>
    <property type="molecule type" value="Genomic_DNA"/>
</dbReference>
<reference evidence="9" key="2">
    <citation type="submission" date="2020-09" db="EMBL/GenBank/DDBJ databases">
        <authorList>
            <person name="Sun Q."/>
            <person name="Zhou Y."/>
        </authorList>
    </citation>
    <scope>NUCLEOTIDE SEQUENCE</scope>
    <source>
        <strain evidence="9">CGMCC 1.12360</strain>
    </source>
</reference>
<evidence type="ECO:0000256" key="6">
    <source>
        <dbReference type="ARBA" id="ARBA00023136"/>
    </source>
</evidence>
<feature type="domain" description="MgtC/SapB/SrpB/YhiD N-terminal" evidence="8">
    <location>
        <begin position="20"/>
        <end position="150"/>
    </location>
</feature>
<keyword evidence="10" id="KW-1185">Reference proteome</keyword>
<evidence type="ECO:0000256" key="7">
    <source>
        <dbReference type="SAM" id="Phobius"/>
    </source>
</evidence>
<sequence>MNEILHQIFGEHFSVIALRLVIALILSGIIGFEREMNNQFAGFRTHILVGVGACLMMLLSVFGFIPFMERYDNVRFDPARIPSYVVSGIGFLGAGTIMVYGGTIRGLTTAASIWTVAGIGLVVGSGMYGAAMLATIIILVSLKFLNKIEKLVPKNRSSYFLKLEVKSAFPVHHVIEVVEQSKATIMNIEIHKLKKDIKQIIVHIEKRNGLNQAAIVEKLANFEEVIHISDMSK</sequence>
<dbReference type="Proteomes" id="UP000602050">
    <property type="component" value="Unassembled WGS sequence"/>
</dbReference>
<keyword evidence="5 7" id="KW-1133">Transmembrane helix</keyword>
<protein>
    <submittedName>
        <fullName evidence="9">Methyltransferase</fullName>
    </submittedName>
</protein>
<dbReference type="GO" id="GO:0005886">
    <property type="term" value="C:plasma membrane"/>
    <property type="evidence" value="ECO:0007669"/>
    <property type="project" value="UniProtKB-SubCell"/>
</dbReference>
<dbReference type="AlphaFoldDB" id="A0A8J2XAN7"/>
<feature type="transmembrane region" description="Helical" evidence="7">
    <location>
        <begin position="47"/>
        <end position="69"/>
    </location>
</feature>
<organism evidence="9 10">
    <name type="scientific">Compostibacillus humi</name>
    <dbReference type="NCBI Taxonomy" id="1245525"/>
    <lineage>
        <taxon>Bacteria</taxon>
        <taxon>Bacillati</taxon>
        <taxon>Bacillota</taxon>
        <taxon>Bacilli</taxon>
        <taxon>Bacillales</taxon>
        <taxon>Bacillaceae</taxon>
        <taxon>Compostibacillus</taxon>
    </lineage>
</organism>
<dbReference type="RefSeq" id="WP_188393510.1">
    <property type="nucleotide sequence ID" value="NZ_BMEV01000143.1"/>
</dbReference>
<feature type="transmembrane region" description="Helical" evidence="7">
    <location>
        <begin position="12"/>
        <end position="32"/>
    </location>
</feature>
<keyword evidence="6 7" id="KW-0472">Membrane</keyword>
<feature type="transmembrane region" description="Helical" evidence="7">
    <location>
        <begin position="81"/>
        <end position="101"/>
    </location>
</feature>
<keyword evidence="9" id="KW-0808">Transferase</keyword>
<proteinExistence type="inferred from homology"/>